<dbReference type="Proteomes" id="UP000001916">
    <property type="component" value="Chromosome"/>
</dbReference>
<reference evidence="2 3" key="1">
    <citation type="journal article" date="2010" name="Stand. Genomic Sci.">
        <title>Complete genome sequence of Meiothermus silvanus type strain (VI-R2).</title>
        <authorList>
            <person name="Sikorski J."/>
            <person name="Tindall B.J."/>
            <person name="Lowry S."/>
            <person name="Lucas S."/>
            <person name="Nolan M."/>
            <person name="Copeland A."/>
            <person name="Glavina Del Rio T."/>
            <person name="Tice H."/>
            <person name="Cheng J.F."/>
            <person name="Han C."/>
            <person name="Pitluck S."/>
            <person name="Liolios K."/>
            <person name="Ivanova N."/>
            <person name="Mavromatis K."/>
            <person name="Mikhailova N."/>
            <person name="Pati A."/>
            <person name="Goodwin L."/>
            <person name="Chen A."/>
            <person name="Palaniappan K."/>
            <person name="Land M."/>
            <person name="Hauser L."/>
            <person name="Chang Y.J."/>
            <person name="Jeffries C.D."/>
            <person name="Rohde M."/>
            <person name="Goker M."/>
            <person name="Woyke T."/>
            <person name="Bristow J."/>
            <person name="Eisen J.A."/>
            <person name="Markowitz V."/>
            <person name="Hugenholtz P."/>
            <person name="Kyrpides N.C."/>
            <person name="Klenk H.P."/>
            <person name="Lapidus A."/>
        </authorList>
    </citation>
    <scope>NUCLEOTIDE SEQUENCE [LARGE SCALE GENOMIC DNA]</scope>
    <source>
        <strain evidence="3">ATCC 700542 / DSM 9946 / VI-R2</strain>
    </source>
</reference>
<accession>D7BE52</accession>
<keyword evidence="3" id="KW-1185">Reference proteome</keyword>
<evidence type="ECO:0000313" key="3">
    <source>
        <dbReference type="Proteomes" id="UP000001916"/>
    </source>
</evidence>
<proteinExistence type="predicted"/>
<sequence>MPNDLEDRIDLMASLKVTEQMLVLDLGEIRRLETQDGPRLARFIAVVRDVGATCTRSSRNGNDPLRDGPPIPRVTGPGLIRSGIPPSEALVYSLSADPWEFDRIGQTLILPGLRIYLDGPPEFVETPLYAWVSR</sequence>
<dbReference type="STRING" id="526227.Mesil_3076"/>
<feature type="region of interest" description="Disordered" evidence="1">
    <location>
        <begin position="55"/>
        <end position="80"/>
    </location>
</feature>
<dbReference type="KEGG" id="msv:Mesil_3076"/>
<evidence type="ECO:0000313" key="2">
    <source>
        <dbReference type="EMBL" id="ADH64910.1"/>
    </source>
</evidence>
<organism evidence="2 3">
    <name type="scientific">Allomeiothermus silvanus (strain ATCC 700542 / DSM 9946 / NBRC 106475 / NCIMB 13440 / VI-R2)</name>
    <name type="common">Thermus silvanus</name>
    <dbReference type="NCBI Taxonomy" id="526227"/>
    <lineage>
        <taxon>Bacteria</taxon>
        <taxon>Thermotogati</taxon>
        <taxon>Deinococcota</taxon>
        <taxon>Deinococci</taxon>
        <taxon>Thermales</taxon>
        <taxon>Thermaceae</taxon>
        <taxon>Allomeiothermus</taxon>
    </lineage>
</organism>
<dbReference type="EMBL" id="CP002042">
    <property type="protein sequence ID" value="ADH64910.1"/>
    <property type="molecule type" value="Genomic_DNA"/>
</dbReference>
<gene>
    <name evidence="2" type="ordered locus">Mesil_3076</name>
</gene>
<dbReference type="HOGENOM" id="CLU_2142917_0_0_0"/>
<protein>
    <submittedName>
        <fullName evidence="2">Uncharacterized protein</fullName>
    </submittedName>
</protein>
<dbReference type="RefSeq" id="WP_013159439.1">
    <property type="nucleotide sequence ID" value="NC_014212.1"/>
</dbReference>
<evidence type="ECO:0000256" key="1">
    <source>
        <dbReference type="SAM" id="MobiDB-lite"/>
    </source>
</evidence>
<name>D7BE52_ALLS1</name>
<dbReference type="AlphaFoldDB" id="D7BE52"/>